<evidence type="ECO:0000313" key="8">
    <source>
        <dbReference type="Proteomes" id="UP000035540"/>
    </source>
</evidence>
<accession>A0A0G3HAA4</accession>
<evidence type="ECO:0000259" key="5">
    <source>
        <dbReference type="Pfam" id="PF00326"/>
    </source>
</evidence>
<dbReference type="PANTHER" id="PTHR11757:SF19">
    <property type="entry name" value="PROLYL ENDOPEPTIDASE-LIKE"/>
    <property type="match status" value="1"/>
</dbReference>
<reference evidence="7 8" key="1">
    <citation type="journal article" date="2015" name="Genome Announc.">
        <title>Complete Genome Sequence of the Type Strain Corynebacterium testudinoris DSM 44614, Recovered from Necrotic Lesions in the Mouth of a Tortoise.</title>
        <authorList>
            <person name="Ruckert C."/>
            <person name="Kriete M."/>
            <person name="Jaenicke S."/>
            <person name="Winkler A."/>
            <person name="Tauch A."/>
        </authorList>
    </citation>
    <scope>NUCLEOTIDE SEQUENCE [LARGE SCALE GENOMIC DNA]</scope>
    <source>
        <strain evidence="7 8">DSM 44614</strain>
    </source>
</reference>
<dbReference type="GO" id="GO:0004252">
    <property type="term" value="F:serine-type endopeptidase activity"/>
    <property type="evidence" value="ECO:0007669"/>
    <property type="project" value="UniProtKB-EC"/>
</dbReference>
<feature type="domain" description="Peptidase S9A N-terminal" evidence="6">
    <location>
        <begin position="6"/>
        <end position="426"/>
    </location>
</feature>
<dbReference type="PATRIC" id="fig|136857.5.peg.2227"/>
<reference evidence="8" key="2">
    <citation type="submission" date="2015-05" db="EMBL/GenBank/DDBJ databases">
        <title>Complete genome sequence of Corynebacterium testudinoris DSM 44614, recovered from necrotic lesions in the mouth of a tortoise.</title>
        <authorList>
            <person name="Ruckert C."/>
            <person name="Albersmeier A."/>
            <person name="Winkler A."/>
            <person name="Tauch A."/>
        </authorList>
    </citation>
    <scope>NUCLEOTIDE SEQUENCE [LARGE SCALE GENOMIC DNA]</scope>
    <source>
        <strain evidence="8">DSM 44614</strain>
    </source>
</reference>
<keyword evidence="2 7" id="KW-0645">Protease</keyword>
<keyword evidence="4" id="KW-0720">Serine protease</keyword>
<dbReference type="AlphaFoldDB" id="A0A0G3HAA4"/>
<dbReference type="KEGG" id="cted:CTEST_11285"/>
<dbReference type="RefSeq" id="WP_047253786.1">
    <property type="nucleotide sequence ID" value="NZ_CP011545.1"/>
</dbReference>
<dbReference type="InterPro" id="IPR002470">
    <property type="entry name" value="Peptidase_S9A"/>
</dbReference>
<comment type="similarity">
    <text evidence="1">Belongs to the peptidase S9A family.</text>
</comment>
<evidence type="ECO:0000313" key="7">
    <source>
        <dbReference type="EMBL" id="AKK09665.1"/>
    </source>
</evidence>
<evidence type="ECO:0000256" key="2">
    <source>
        <dbReference type="ARBA" id="ARBA00022670"/>
    </source>
</evidence>
<dbReference type="PANTHER" id="PTHR11757">
    <property type="entry name" value="PROTEASE FAMILY S9A OLIGOPEPTIDASE"/>
    <property type="match status" value="1"/>
</dbReference>
<dbReference type="InterPro" id="IPR029058">
    <property type="entry name" value="AB_hydrolase_fold"/>
</dbReference>
<gene>
    <name evidence="7" type="ORF">CTEST_11285</name>
</gene>
<feature type="domain" description="Peptidase S9 prolyl oligopeptidase catalytic" evidence="5">
    <location>
        <begin position="484"/>
        <end position="700"/>
    </location>
</feature>
<keyword evidence="3 7" id="KW-0378">Hydrolase</keyword>
<dbReference type="STRING" id="136857.CTEST_11285"/>
<dbReference type="SUPFAM" id="SSF50993">
    <property type="entry name" value="Peptidase/esterase 'gauge' domain"/>
    <property type="match status" value="1"/>
</dbReference>
<dbReference type="OrthoDB" id="9801421at2"/>
<dbReference type="InterPro" id="IPR051543">
    <property type="entry name" value="Serine_Peptidase_S9A"/>
</dbReference>
<evidence type="ECO:0000256" key="1">
    <source>
        <dbReference type="ARBA" id="ARBA00005228"/>
    </source>
</evidence>
<proteinExistence type="inferred from homology"/>
<dbReference type="InterPro" id="IPR023302">
    <property type="entry name" value="Pept_S9A_N"/>
</dbReference>
<dbReference type="Proteomes" id="UP000035540">
    <property type="component" value="Chromosome"/>
</dbReference>
<sequence length="702" mass="78412">MSLQPPIAPRHPVAREFHGHTFVDDYEWLRDKESAETTEYLEAENAYTKERTADLEDLTEEIYGEIKSRIKETDMSVPVRAGNYWYYGRTIEGKNYGLSCRIPVAEGQDPWVAPVIPEEGAVEGEQVLLDLNELAEGHEFFSLGASSVTTSGRYLAYSVDTAGDERFDLFVLDLETGELLPDRLTGIFYGATWAGEEYLFYQRVDEAWRPDTVWRHRIGTDASEDVCVFREEDEHFFTGVGSTRCENYLIIEAASKVTSETRVLALDNPEGEFEVLWPRETGVEYSVDHAVIEGQSRWIVTHNATGPNFEVGECSVADLPPLRELTVLIPHRPDSRIEGVDTYRDFIVAAYRRGAIGRLSVMELVDGAYGRFEELAFDEELYTAGFGGNPEWDAPIIRLSYGSFTTPARIYDYRVATGERTLLKEQEVVGGYDRSEYTAYRLWATAPDGEQIPISVVHRADLDLSAPRAAVLYGYGSYESSVDPSFSVSRLSVMDRGMIFAVAHVRGGGEMGRGWYDNGKQLSKKNTFTDFIACADELISTGLTAPDRLVAEGGSAGGLLVGAVANLAADRFVGVQAIVPFVDPLTSMLKPELPLTVTEWDEWGNPFHDQEVYEYMASYAPYENIEAKRYPNILAVTSFNDTRVLYVEPAKWIAKLRATATGGEFLLKTEMSAGHGGVSGRYDRWRQTAFEYAWTVRTAGAA</sequence>
<dbReference type="GO" id="GO:0006508">
    <property type="term" value="P:proteolysis"/>
    <property type="evidence" value="ECO:0007669"/>
    <property type="project" value="UniProtKB-KW"/>
</dbReference>
<organism evidence="7 8">
    <name type="scientific">Corynebacterium testudinoris</name>
    <dbReference type="NCBI Taxonomy" id="136857"/>
    <lineage>
        <taxon>Bacteria</taxon>
        <taxon>Bacillati</taxon>
        <taxon>Actinomycetota</taxon>
        <taxon>Actinomycetes</taxon>
        <taxon>Mycobacteriales</taxon>
        <taxon>Corynebacteriaceae</taxon>
        <taxon>Corynebacterium</taxon>
    </lineage>
</organism>
<dbReference type="Gene3D" id="3.40.50.1820">
    <property type="entry name" value="alpha/beta hydrolase"/>
    <property type="match status" value="1"/>
</dbReference>
<dbReference type="Pfam" id="PF02897">
    <property type="entry name" value="Peptidase_S9_N"/>
    <property type="match status" value="1"/>
</dbReference>
<dbReference type="Gene3D" id="2.130.10.120">
    <property type="entry name" value="Prolyl oligopeptidase, N-terminal domain"/>
    <property type="match status" value="1"/>
</dbReference>
<dbReference type="SUPFAM" id="SSF53474">
    <property type="entry name" value="alpha/beta-Hydrolases"/>
    <property type="match status" value="1"/>
</dbReference>
<dbReference type="InterPro" id="IPR001375">
    <property type="entry name" value="Peptidase_S9_cat"/>
</dbReference>
<evidence type="ECO:0000259" key="6">
    <source>
        <dbReference type="Pfam" id="PF02897"/>
    </source>
</evidence>
<dbReference type="PRINTS" id="PR00862">
    <property type="entry name" value="PROLIGOPTASE"/>
</dbReference>
<keyword evidence="8" id="KW-1185">Reference proteome</keyword>
<dbReference type="EC" id="3.4.21.83" evidence="7"/>
<dbReference type="EMBL" id="CP011545">
    <property type="protein sequence ID" value="AKK09665.1"/>
    <property type="molecule type" value="Genomic_DNA"/>
</dbReference>
<evidence type="ECO:0000256" key="3">
    <source>
        <dbReference type="ARBA" id="ARBA00022801"/>
    </source>
</evidence>
<name>A0A0G3HAA4_9CORY</name>
<protein>
    <submittedName>
        <fullName evidence="7">Protease II</fullName>
        <ecNumber evidence="7">3.4.21.83</ecNumber>
    </submittedName>
</protein>
<dbReference type="Pfam" id="PF00326">
    <property type="entry name" value="Peptidase_S9"/>
    <property type="match status" value="1"/>
</dbReference>
<evidence type="ECO:0000256" key="4">
    <source>
        <dbReference type="ARBA" id="ARBA00022825"/>
    </source>
</evidence>